<keyword evidence="3" id="KW-1185">Reference proteome</keyword>
<dbReference type="Gene3D" id="2.40.70.10">
    <property type="entry name" value="Acid Proteases"/>
    <property type="match status" value="2"/>
</dbReference>
<protein>
    <recommendedName>
        <fullName evidence="1">Peptidase A1 domain-containing protein</fullName>
    </recommendedName>
</protein>
<accession>A0A7J6LK18</accession>
<organism evidence="2 3">
    <name type="scientific">Perkinsus chesapeaki</name>
    <name type="common">Clam parasite</name>
    <name type="synonym">Perkinsus andrewsi</name>
    <dbReference type="NCBI Taxonomy" id="330153"/>
    <lineage>
        <taxon>Eukaryota</taxon>
        <taxon>Sar</taxon>
        <taxon>Alveolata</taxon>
        <taxon>Perkinsozoa</taxon>
        <taxon>Perkinsea</taxon>
        <taxon>Perkinsida</taxon>
        <taxon>Perkinsidae</taxon>
        <taxon>Perkinsus</taxon>
    </lineage>
</organism>
<sequence length="367" mass="39760">MDAGYSNTITLPVQNGYITAEVDGQRLGLMVDSGSPSVKVVDGKWYKKAFGDDACDKPGAACYFCPSTSSCLNGPRYRSKYVDGSISTFANHKALLTLGSRHITNFDVEVVTNFSSPIPGEIPRGIFGISLSCVPGKPSMIEKLKAWGAIGRLSYYLDTRIHPNVYGISGQLILGAPVSKLDATLVDMTPTLTCTKLLRAVPAVWIAETRLFGADGALLSRTKDTVKQSSLGFLDTGSQSIVVQGKEFMEELILHARKNLTNMGYPPEARDKLLREVGGRWYVSSEVLTSLPTIGVIATVAHAGDVRINIEPKMYTLCTSYLYCVIGIKVRDGRLAHASTLGVPFFRGHSIFVDYGTNKVSIMANQS</sequence>
<dbReference type="SUPFAM" id="SSF50630">
    <property type="entry name" value="Acid proteases"/>
    <property type="match status" value="1"/>
</dbReference>
<proteinExistence type="predicted"/>
<dbReference type="AlphaFoldDB" id="A0A7J6LK18"/>
<evidence type="ECO:0000313" key="3">
    <source>
        <dbReference type="Proteomes" id="UP000591131"/>
    </source>
</evidence>
<dbReference type="InterPro" id="IPR021109">
    <property type="entry name" value="Peptidase_aspartic_dom_sf"/>
</dbReference>
<evidence type="ECO:0000259" key="1">
    <source>
        <dbReference type="PROSITE" id="PS51767"/>
    </source>
</evidence>
<comment type="caution">
    <text evidence="2">The sequence shown here is derived from an EMBL/GenBank/DDBJ whole genome shotgun (WGS) entry which is preliminary data.</text>
</comment>
<gene>
    <name evidence="2" type="ORF">FOL47_007579</name>
</gene>
<evidence type="ECO:0000313" key="2">
    <source>
        <dbReference type="EMBL" id="KAF4659466.1"/>
    </source>
</evidence>
<reference evidence="2 3" key="1">
    <citation type="submission" date="2020-04" db="EMBL/GenBank/DDBJ databases">
        <title>Perkinsus chesapeaki whole genome sequence.</title>
        <authorList>
            <person name="Bogema D.R."/>
        </authorList>
    </citation>
    <scope>NUCLEOTIDE SEQUENCE [LARGE SCALE GENOMIC DNA]</scope>
    <source>
        <strain evidence="2">ATCC PRA-425</strain>
    </source>
</reference>
<dbReference type="PROSITE" id="PS51767">
    <property type="entry name" value="PEPTIDASE_A1"/>
    <property type="match status" value="1"/>
</dbReference>
<dbReference type="EMBL" id="JAAPAO010000451">
    <property type="protein sequence ID" value="KAF4659466.1"/>
    <property type="molecule type" value="Genomic_DNA"/>
</dbReference>
<dbReference type="InterPro" id="IPR033121">
    <property type="entry name" value="PEPTIDASE_A1"/>
</dbReference>
<name>A0A7J6LK18_PERCH</name>
<dbReference type="OrthoDB" id="416760at2759"/>
<dbReference type="Proteomes" id="UP000591131">
    <property type="component" value="Unassembled WGS sequence"/>
</dbReference>
<feature type="domain" description="Peptidase A1" evidence="1">
    <location>
        <begin position="14"/>
        <end position="363"/>
    </location>
</feature>